<reference evidence="1 2" key="1">
    <citation type="submission" date="2013-04" db="EMBL/GenBank/DDBJ databases">
        <title>The Genome Sequence of Parabacteroides gordonii DSM 23371.</title>
        <authorList>
            <consortium name="The Broad Institute Genomics Platform"/>
            <person name="Earl A."/>
            <person name="Ward D."/>
            <person name="Feldgarden M."/>
            <person name="Gevers D."/>
            <person name="Martens E."/>
            <person name="Sakamoto M."/>
            <person name="Benno Y."/>
            <person name="Suzuki N."/>
            <person name="Matsunaga N."/>
            <person name="Koshihara K."/>
            <person name="Seki M."/>
            <person name="Komiya H."/>
            <person name="Walker B."/>
            <person name="Young S."/>
            <person name="Zeng Q."/>
            <person name="Gargeya S."/>
            <person name="Fitzgerald M."/>
            <person name="Haas B."/>
            <person name="Abouelleil A."/>
            <person name="Allen A.W."/>
            <person name="Alvarado L."/>
            <person name="Arachchi H.M."/>
            <person name="Berlin A.M."/>
            <person name="Chapman S.B."/>
            <person name="Gainer-Dewar J."/>
            <person name="Goldberg J."/>
            <person name="Griggs A."/>
            <person name="Gujja S."/>
            <person name="Hansen M."/>
            <person name="Howarth C."/>
            <person name="Imamovic A."/>
            <person name="Ireland A."/>
            <person name="Larimer J."/>
            <person name="McCowan C."/>
            <person name="Murphy C."/>
            <person name="Pearson M."/>
            <person name="Poon T.W."/>
            <person name="Priest M."/>
            <person name="Roberts A."/>
            <person name="Saif S."/>
            <person name="Shea T."/>
            <person name="Sisk P."/>
            <person name="Sykes S."/>
            <person name="Wortman J."/>
            <person name="Nusbaum C."/>
            <person name="Birren B."/>
        </authorList>
    </citation>
    <scope>NUCLEOTIDE SEQUENCE [LARGE SCALE GENOMIC DNA]</scope>
    <source>
        <strain evidence="1 2">MS-1</strain>
    </source>
</reference>
<sequence length="106" mass="13216">MEIKAITLPESRDKDACYDFFFRVYRWWYNHNNDEALSEELFRERYGRRMGSHYHEKWKSYDRNIWRMVGYFGNDRKNGALFMDMVMARVTQYENRIKEESYEQVV</sequence>
<dbReference type="GeneID" id="86890918"/>
<keyword evidence="2" id="KW-1185">Reference proteome</keyword>
<dbReference type="STRING" id="1203610.HMPREF1536_02380"/>
<evidence type="ECO:0000313" key="1">
    <source>
        <dbReference type="EMBL" id="KKB56744.1"/>
    </source>
</evidence>
<dbReference type="Proteomes" id="UP000033035">
    <property type="component" value="Unassembled WGS sequence"/>
</dbReference>
<dbReference type="AlphaFoldDB" id="A0A0F5JG54"/>
<proteinExistence type="predicted"/>
<dbReference type="PATRIC" id="fig|1203610.3.peg.2444"/>
<protein>
    <submittedName>
        <fullName evidence="1">Uncharacterized protein</fullName>
    </submittedName>
</protein>
<accession>A0A0F5JG54</accession>
<evidence type="ECO:0000313" key="2">
    <source>
        <dbReference type="Proteomes" id="UP000033035"/>
    </source>
</evidence>
<gene>
    <name evidence="1" type="ORF">HMPREF1536_02380</name>
</gene>
<dbReference type="RefSeq" id="WP_028728124.1">
    <property type="nucleotide sequence ID" value="NZ_AUAE01000026.1"/>
</dbReference>
<dbReference type="EMBL" id="AQHW01000014">
    <property type="protein sequence ID" value="KKB56744.1"/>
    <property type="molecule type" value="Genomic_DNA"/>
</dbReference>
<name>A0A0F5JG54_9BACT</name>
<dbReference type="HOGENOM" id="CLU_173053_0_0_10"/>
<organism evidence="1 2">
    <name type="scientific">Parabacteroides gordonii MS-1 = DSM 23371</name>
    <dbReference type="NCBI Taxonomy" id="1203610"/>
    <lineage>
        <taxon>Bacteria</taxon>
        <taxon>Pseudomonadati</taxon>
        <taxon>Bacteroidota</taxon>
        <taxon>Bacteroidia</taxon>
        <taxon>Bacteroidales</taxon>
        <taxon>Tannerellaceae</taxon>
        <taxon>Parabacteroides</taxon>
    </lineage>
</organism>
<comment type="caution">
    <text evidence="1">The sequence shown here is derived from an EMBL/GenBank/DDBJ whole genome shotgun (WGS) entry which is preliminary data.</text>
</comment>